<dbReference type="InterPro" id="IPR013180">
    <property type="entry name" value="CTNNBL1_N"/>
</dbReference>
<feature type="region of interest" description="Disordered" evidence="6">
    <location>
        <begin position="1"/>
        <end position="86"/>
    </location>
</feature>
<feature type="compositionally biased region" description="Low complexity" evidence="6">
    <location>
        <begin position="37"/>
        <end position="46"/>
    </location>
</feature>
<evidence type="ECO:0000256" key="5">
    <source>
        <dbReference type="ARBA" id="ARBA00023242"/>
    </source>
</evidence>
<protein>
    <recommendedName>
        <fullName evidence="7">Beta-catenin-like protein 1 N-terminal domain-containing protein</fullName>
    </recommendedName>
</protein>
<keyword evidence="2" id="KW-0597">Phosphoprotein</keyword>
<comment type="subcellular location">
    <subcellularLocation>
        <location evidence="1">Nucleus</location>
    </subcellularLocation>
</comment>
<dbReference type="Proteomes" id="UP000008867">
    <property type="component" value="Chromosome 2"/>
</dbReference>
<feature type="compositionally biased region" description="Acidic residues" evidence="6">
    <location>
        <begin position="55"/>
        <end position="68"/>
    </location>
</feature>
<feature type="domain" description="Beta-catenin-like protein 1 N-terminal" evidence="7">
    <location>
        <begin position="89"/>
        <end position="201"/>
    </location>
</feature>
<gene>
    <name evidence="8" type="ORF">sr10343</name>
</gene>
<dbReference type="SMART" id="SM01156">
    <property type="entry name" value="DUF1716"/>
    <property type="match status" value="1"/>
</dbReference>
<evidence type="ECO:0000259" key="7">
    <source>
        <dbReference type="SMART" id="SM01156"/>
    </source>
</evidence>
<evidence type="ECO:0000256" key="3">
    <source>
        <dbReference type="ARBA" id="ARBA00022737"/>
    </source>
</evidence>
<dbReference type="InterPro" id="IPR011989">
    <property type="entry name" value="ARM-like"/>
</dbReference>
<keyword evidence="3" id="KW-0677">Repeat</keyword>
<accession>E6ZTW9</accession>
<dbReference type="EMBL" id="FQ311441">
    <property type="protein sequence ID" value="CBQ70676.1"/>
    <property type="molecule type" value="Genomic_DNA"/>
</dbReference>
<dbReference type="PANTHER" id="PTHR14978">
    <property type="entry name" value="BETA-CATENIN-LIKE PROTEIN 1 NUCLEAR ASSOCIATED PROTEIN"/>
    <property type="match status" value="1"/>
</dbReference>
<evidence type="ECO:0000256" key="2">
    <source>
        <dbReference type="ARBA" id="ARBA00022553"/>
    </source>
</evidence>
<evidence type="ECO:0000313" key="9">
    <source>
        <dbReference type="Proteomes" id="UP000008867"/>
    </source>
</evidence>
<dbReference type="InterPro" id="IPR039678">
    <property type="entry name" value="CTNNBL1"/>
</dbReference>
<dbReference type="PANTHER" id="PTHR14978:SF0">
    <property type="entry name" value="BETA-CATENIN-LIKE PROTEIN 1"/>
    <property type="match status" value="1"/>
</dbReference>
<keyword evidence="5" id="KW-0539">Nucleus</keyword>
<dbReference type="AlphaFoldDB" id="E6ZTW9"/>
<dbReference type="GO" id="GO:0005681">
    <property type="term" value="C:spliceosomal complex"/>
    <property type="evidence" value="ECO:0007669"/>
    <property type="project" value="TreeGrafter"/>
</dbReference>
<keyword evidence="4" id="KW-0175">Coiled coil</keyword>
<dbReference type="eggNOG" id="KOG2734">
    <property type="taxonomic scope" value="Eukaryota"/>
</dbReference>
<dbReference type="OrthoDB" id="1898821at2759"/>
<dbReference type="Gene3D" id="1.25.10.10">
    <property type="entry name" value="Leucine-rich Repeat Variant"/>
    <property type="match status" value="1"/>
</dbReference>
<evidence type="ECO:0000256" key="4">
    <source>
        <dbReference type="ARBA" id="ARBA00023054"/>
    </source>
</evidence>
<proteinExistence type="predicted"/>
<dbReference type="Pfam" id="PF08216">
    <property type="entry name" value="CTNNBL"/>
    <property type="match status" value="1"/>
</dbReference>
<dbReference type="FunFam" id="1.25.10.10:FF:001136">
    <property type="entry name" value="Beta-catenin-like protein 1"/>
    <property type="match status" value="1"/>
</dbReference>
<organism evidence="8 9">
    <name type="scientific">Sporisorium reilianum (strain SRZ2)</name>
    <name type="common">Maize head smut fungus</name>
    <dbReference type="NCBI Taxonomy" id="999809"/>
    <lineage>
        <taxon>Eukaryota</taxon>
        <taxon>Fungi</taxon>
        <taxon>Dikarya</taxon>
        <taxon>Basidiomycota</taxon>
        <taxon>Ustilaginomycotina</taxon>
        <taxon>Ustilaginomycetes</taxon>
        <taxon>Ustilaginales</taxon>
        <taxon>Ustilaginaceae</taxon>
        <taxon>Sporisorium</taxon>
    </lineage>
</organism>
<dbReference type="GO" id="GO:0010467">
    <property type="term" value="P:gene expression"/>
    <property type="evidence" value="ECO:0007669"/>
    <property type="project" value="UniProtKB-ARBA"/>
</dbReference>
<evidence type="ECO:0000256" key="1">
    <source>
        <dbReference type="ARBA" id="ARBA00004123"/>
    </source>
</evidence>
<evidence type="ECO:0000313" key="8">
    <source>
        <dbReference type="EMBL" id="CBQ70676.1"/>
    </source>
</evidence>
<dbReference type="InterPro" id="IPR016024">
    <property type="entry name" value="ARM-type_fold"/>
</dbReference>
<reference evidence="8 9" key="1">
    <citation type="journal article" date="2010" name="Science">
        <title>Pathogenicity determinants in smut fungi revealed by genome comparison.</title>
        <authorList>
            <person name="Schirawski J."/>
            <person name="Mannhaupt G."/>
            <person name="Muench K."/>
            <person name="Brefort T."/>
            <person name="Schipper K."/>
            <person name="Doehlemann G."/>
            <person name="Di Stasio M."/>
            <person name="Roessel N."/>
            <person name="Mendoza-Mendoza A."/>
            <person name="Pester D."/>
            <person name="Mueller O."/>
            <person name="Winterberg B."/>
            <person name="Meyer E."/>
            <person name="Ghareeb H."/>
            <person name="Wollenberg T."/>
            <person name="Muensterkoetter M."/>
            <person name="Wong P."/>
            <person name="Walter M."/>
            <person name="Stukenbrock E."/>
            <person name="Gueldener U."/>
            <person name="Kahmann R."/>
        </authorList>
    </citation>
    <scope>NUCLEOTIDE SEQUENCE [LARGE SCALE GENOMIC DNA]</scope>
    <source>
        <strain evidence="9">SRZ2</strain>
    </source>
</reference>
<sequence length="631" mass="68497">MDVGKLFKLPELSSGAVNKRKWNAPKPDDAATANTDAGPSDPSSSSRPRKAARVDDEDQDDAQDSPEVEETHFFSDDDQEDGRFFGGGLTAEQQQILDIMDSGDPTPANQTTSVTDLPALRKQLLRFERAITKNAEMRVKHAHDPARFIDSEADLDAELKSLLVLTTQPVAFYGEFVKLGGAGSLVGLLSHENADIAAAAIEVVEELTDDDVLDQADALSESENEEQDAGQQALAAMNELVEALLHHSLLDLLVSNLSRFNDRLDPALPENEAAARAVEAENDAQAIYHTLGAIENLVSSRAAVSEQLVSSTPFLSWALKRLADKGSVDQNTNYAAELLAILLQSSAPNRAALGAAKIGTEEGEEESGIDVLLGILARYRRTPPRGAEEQEFAENIVDALCSSLSDAANKQRFLAGEGVELMALLLKEKKYARPRAVKVLDHAASGAAGAAVCTRIVDASALTPLFAAFIHSTARRAEHHLALFASLFTHLPSDSAQRIRLLAQFVAHDYARTDHLLDVRDALAARLDSPTLPSAGEEDAAYLVRLERGLYSLQLLDTVLAWLAMEDDACQEHVAVMLRRKGWAWKDVARTLREYRGYVGDEVAVEPERAGEAGLRTREILDALIAYLESL</sequence>
<dbReference type="SUPFAM" id="SSF48371">
    <property type="entry name" value="ARM repeat"/>
    <property type="match status" value="1"/>
</dbReference>
<dbReference type="HOGENOM" id="CLU_017098_0_0_1"/>
<evidence type="ECO:0000256" key="6">
    <source>
        <dbReference type="SAM" id="MobiDB-lite"/>
    </source>
</evidence>
<dbReference type="VEuPathDB" id="FungiDB:sr10343"/>
<name>E6ZTW9_SPORE</name>
<keyword evidence="9" id="KW-1185">Reference proteome</keyword>